<keyword evidence="2" id="KW-1133">Transmembrane helix</keyword>
<keyword evidence="4" id="KW-1185">Reference proteome</keyword>
<feature type="transmembrane region" description="Helical" evidence="2">
    <location>
        <begin position="99"/>
        <end position="121"/>
    </location>
</feature>
<feature type="transmembrane region" description="Helical" evidence="2">
    <location>
        <begin position="133"/>
        <end position="153"/>
    </location>
</feature>
<feature type="compositionally biased region" description="Polar residues" evidence="1">
    <location>
        <begin position="618"/>
        <end position="635"/>
    </location>
</feature>
<dbReference type="Proteomes" id="UP001150538">
    <property type="component" value="Unassembled WGS sequence"/>
</dbReference>
<feature type="region of interest" description="Disordered" evidence="1">
    <location>
        <begin position="701"/>
        <end position="742"/>
    </location>
</feature>
<evidence type="ECO:0000313" key="3">
    <source>
        <dbReference type="EMBL" id="KAJ1915511.1"/>
    </source>
</evidence>
<comment type="caution">
    <text evidence="3">The sequence shown here is derived from an EMBL/GenBank/DDBJ whole genome shotgun (WGS) entry which is preliminary data.</text>
</comment>
<feature type="transmembrane region" description="Helical" evidence="2">
    <location>
        <begin position="468"/>
        <end position="492"/>
    </location>
</feature>
<feature type="transmembrane region" description="Helical" evidence="2">
    <location>
        <begin position="12"/>
        <end position="34"/>
    </location>
</feature>
<accession>A0A9W7ZS63</accession>
<evidence type="ECO:0000256" key="2">
    <source>
        <dbReference type="SAM" id="Phobius"/>
    </source>
</evidence>
<feature type="transmembrane region" description="Helical" evidence="2">
    <location>
        <begin position="58"/>
        <end position="79"/>
    </location>
</feature>
<sequence>MLSVLSKVPFNASMAINLIIALLSFTIIIIAWCLTDRHKAVDQDTMVKSGFVVVYKQVYLLTAYINIALICGIATAGKFLCWTEIHNLLTRRYQTRESIYGFSKGMHAFIGNVVMTAVAICDPRVIKRGKVWAFIYTLCFLLAVLNALISTAVPQLLQKDVTLVSITRVQSQIESTVMQQKIKDMAPEDGIDNAAYMSRQVQDGKYLWEKIYQDAYTPENRTYTYISNWGHASVDGATDNSYPKSTPMTGKTRNVKGLDGFLTAISCHVIPCYDCSHTIESQNQDYQILNKFGTTNLTFYRDYTGIQYRVFWGIGPAYASGVGVADVNKTGMLREVSFYPMSNDADDYTYYLLFPGRVKVNCDFSIYTHNGKEDKGSERIFINNIRYFDHLPFADPMFTKYSATLDPQTVNGLLSEENILRNLTYNMHNAFRLLNDKLFRTQGKLSKVNDGEIEWAVRTDMHGYDLSIMAYATLLLAVTLVVYLFELLVMVFSKRLMPLISYTQEIDTRLSVVAVSGVPPLDGNPNMFGNSTDPKIDPVAGRHEDVKKKNQGNVLRKDSVFRWYKDSFVPEDPQGAYQMEMDALRQMQERNLAEAEQRRYYEEEMTKSRQSPGIHDWTPSNSGTPSTALTPGLTDTGNFVSNANIINNSVNRNPGFVIPQTAVGQDYQGEGTIGPQSAAQGVSLNTLPKPNVRFPKDVVSDGQAEDVGHSPCHFDNNNPQNSHWSEGQQEKPSFSDNHNIDGNQAQEKVHGCYIGRTFDQAPQLSIQFQDPLQLSIEMLDPYEKQQQQQQLNKEQCK</sequence>
<dbReference type="OrthoDB" id="5728848at2759"/>
<protein>
    <submittedName>
        <fullName evidence="3">Uncharacterized protein</fullName>
    </submittedName>
</protein>
<evidence type="ECO:0000256" key="1">
    <source>
        <dbReference type="SAM" id="MobiDB-lite"/>
    </source>
</evidence>
<reference evidence="3" key="1">
    <citation type="submission" date="2022-07" db="EMBL/GenBank/DDBJ databases">
        <title>Phylogenomic reconstructions and comparative analyses of Kickxellomycotina fungi.</title>
        <authorList>
            <person name="Reynolds N.K."/>
            <person name="Stajich J.E."/>
            <person name="Barry K."/>
            <person name="Grigoriev I.V."/>
            <person name="Crous P."/>
            <person name="Smith M.E."/>
        </authorList>
    </citation>
    <scope>NUCLEOTIDE SEQUENCE</scope>
    <source>
        <strain evidence="3">NBRC 100468</strain>
    </source>
</reference>
<organism evidence="3 4">
    <name type="scientific">Mycoemilia scoparia</name>
    <dbReference type="NCBI Taxonomy" id="417184"/>
    <lineage>
        <taxon>Eukaryota</taxon>
        <taxon>Fungi</taxon>
        <taxon>Fungi incertae sedis</taxon>
        <taxon>Zoopagomycota</taxon>
        <taxon>Kickxellomycotina</taxon>
        <taxon>Kickxellomycetes</taxon>
        <taxon>Kickxellales</taxon>
        <taxon>Kickxellaceae</taxon>
        <taxon>Mycoemilia</taxon>
    </lineage>
</organism>
<dbReference type="EMBL" id="JANBPU010000143">
    <property type="protein sequence ID" value="KAJ1915511.1"/>
    <property type="molecule type" value="Genomic_DNA"/>
</dbReference>
<gene>
    <name evidence="3" type="ORF">H4219_004293</name>
</gene>
<feature type="region of interest" description="Disordered" evidence="1">
    <location>
        <begin position="599"/>
        <end position="635"/>
    </location>
</feature>
<feature type="compositionally biased region" description="Polar residues" evidence="1">
    <location>
        <begin position="715"/>
        <end position="742"/>
    </location>
</feature>
<evidence type="ECO:0000313" key="4">
    <source>
        <dbReference type="Proteomes" id="UP001150538"/>
    </source>
</evidence>
<keyword evidence="2" id="KW-0472">Membrane</keyword>
<dbReference type="AlphaFoldDB" id="A0A9W7ZS63"/>
<keyword evidence="2" id="KW-0812">Transmembrane</keyword>
<name>A0A9W7ZS63_9FUNG</name>
<proteinExistence type="predicted"/>